<comment type="caution">
    <text evidence="2">The sequence shown here is derived from an EMBL/GenBank/DDBJ whole genome shotgun (WGS) entry which is preliminary data.</text>
</comment>
<gene>
    <name evidence="2" type="ORF">C1H69_15550</name>
</gene>
<accession>A0A2N7TZY4</accession>
<protein>
    <submittedName>
        <fullName evidence="2">Uncharacterized protein</fullName>
    </submittedName>
</protein>
<proteinExistence type="predicted"/>
<sequence length="60" mass="7033">MLRLLVLAAGAYWLRKPENRELATRKVKEGWDNVVHGSDRRQRDVSKRNSPGHTYDEKDL</sequence>
<evidence type="ECO:0000313" key="3">
    <source>
        <dbReference type="Proteomes" id="UP000235803"/>
    </source>
</evidence>
<dbReference type="EMBL" id="PNRF01000032">
    <property type="protein sequence ID" value="PMR73749.1"/>
    <property type="molecule type" value="Genomic_DNA"/>
</dbReference>
<feature type="compositionally biased region" description="Basic and acidic residues" evidence="1">
    <location>
        <begin position="28"/>
        <end position="47"/>
    </location>
</feature>
<name>A0A2N7TZY4_9GAMM</name>
<dbReference type="AlphaFoldDB" id="A0A2N7TZY4"/>
<evidence type="ECO:0000256" key="1">
    <source>
        <dbReference type="SAM" id="MobiDB-lite"/>
    </source>
</evidence>
<feature type="region of interest" description="Disordered" evidence="1">
    <location>
        <begin position="28"/>
        <end position="60"/>
    </location>
</feature>
<reference evidence="2 3" key="1">
    <citation type="submission" date="2018-01" db="EMBL/GenBank/DDBJ databases">
        <title>Halomonas endophytica sp. nov., isolated from storage liquid in the stems of Populus euphratica.</title>
        <authorList>
            <person name="Chen C."/>
        </authorList>
    </citation>
    <scope>NUCLEOTIDE SEQUENCE [LARGE SCALE GENOMIC DNA]</scope>
    <source>
        <strain evidence="2 3">MC28</strain>
    </source>
</reference>
<dbReference type="Proteomes" id="UP000235803">
    <property type="component" value="Unassembled WGS sequence"/>
</dbReference>
<organism evidence="2 3">
    <name type="scientific">Billgrantia endophytica</name>
    <dbReference type="NCBI Taxonomy" id="2033802"/>
    <lineage>
        <taxon>Bacteria</taxon>
        <taxon>Pseudomonadati</taxon>
        <taxon>Pseudomonadota</taxon>
        <taxon>Gammaproteobacteria</taxon>
        <taxon>Oceanospirillales</taxon>
        <taxon>Halomonadaceae</taxon>
        <taxon>Billgrantia</taxon>
    </lineage>
</organism>
<keyword evidence="3" id="KW-1185">Reference proteome</keyword>
<evidence type="ECO:0000313" key="2">
    <source>
        <dbReference type="EMBL" id="PMR73749.1"/>
    </source>
</evidence>